<accession>A0A4R6UGE2</accession>
<dbReference type="AlphaFoldDB" id="A0A4R6UGE2"/>
<dbReference type="Gene3D" id="2.60.40.1240">
    <property type="match status" value="1"/>
</dbReference>
<dbReference type="Proteomes" id="UP000295632">
    <property type="component" value="Unassembled WGS sequence"/>
</dbReference>
<evidence type="ECO:0000259" key="4">
    <source>
        <dbReference type="Pfam" id="PF11611"/>
    </source>
</evidence>
<feature type="signal peptide" evidence="3">
    <location>
        <begin position="1"/>
        <end position="26"/>
    </location>
</feature>
<name>A0A4R6UGE2_9BACI</name>
<feature type="compositionally biased region" description="Acidic residues" evidence="2">
    <location>
        <begin position="49"/>
        <end position="82"/>
    </location>
</feature>
<proteinExistence type="predicted"/>
<keyword evidence="6" id="KW-1185">Reference proteome</keyword>
<organism evidence="5 6">
    <name type="scientific">Aureibacillus halotolerans</name>
    <dbReference type="NCBI Taxonomy" id="1508390"/>
    <lineage>
        <taxon>Bacteria</taxon>
        <taxon>Bacillati</taxon>
        <taxon>Bacillota</taxon>
        <taxon>Bacilli</taxon>
        <taxon>Bacillales</taxon>
        <taxon>Bacillaceae</taxon>
        <taxon>Aureibacillus</taxon>
    </lineage>
</organism>
<dbReference type="EMBL" id="SNYJ01000002">
    <property type="protein sequence ID" value="TDQ42214.1"/>
    <property type="molecule type" value="Genomic_DNA"/>
</dbReference>
<dbReference type="Pfam" id="PF11611">
    <property type="entry name" value="DUF4352"/>
    <property type="match status" value="1"/>
</dbReference>
<keyword evidence="1 3" id="KW-0732">Signal</keyword>
<feature type="region of interest" description="Disordered" evidence="2">
    <location>
        <begin position="29"/>
        <end position="96"/>
    </location>
</feature>
<dbReference type="OrthoDB" id="1645361at2"/>
<comment type="caution">
    <text evidence="5">The sequence shown here is derived from an EMBL/GenBank/DDBJ whole genome shotgun (WGS) entry which is preliminary data.</text>
</comment>
<dbReference type="PROSITE" id="PS51257">
    <property type="entry name" value="PROKAR_LIPOPROTEIN"/>
    <property type="match status" value="1"/>
</dbReference>
<evidence type="ECO:0000256" key="2">
    <source>
        <dbReference type="SAM" id="MobiDB-lite"/>
    </source>
</evidence>
<reference evidence="5 6" key="1">
    <citation type="submission" date="2019-03" db="EMBL/GenBank/DDBJ databases">
        <title>Genomic Encyclopedia of Type Strains, Phase IV (KMG-IV): sequencing the most valuable type-strain genomes for metagenomic binning, comparative biology and taxonomic classification.</title>
        <authorList>
            <person name="Goeker M."/>
        </authorList>
    </citation>
    <scope>NUCLEOTIDE SEQUENCE [LARGE SCALE GENOMIC DNA]</scope>
    <source>
        <strain evidence="5 6">DSM 28697</strain>
    </source>
</reference>
<gene>
    <name evidence="5" type="ORF">EV213_102245</name>
</gene>
<evidence type="ECO:0000313" key="5">
    <source>
        <dbReference type="EMBL" id="TDQ42214.1"/>
    </source>
</evidence>
<protein>
    <submittedName>
        <fullName evidence="5">Uncharacterized protein DUF4352</fullName>
    </submittedName>
</protein>
<evidence type="ECO:0000256" key="3">
    <source>
        <dbReference type="SAM" id="SignalP"/>
    </source>
</evidence>
<dbReference type="InterPro" id="IPR029050">
    <property type="entry name" value="Immunoprotect_excell_Ig-like"/>
</dbReference>
<evidence type="ECO:0000313" key="6">
    <source>
        <dbReference type="Proteomes" id="UP000295632"/>
    </source>
</evidence>
<feature type="domain" description="DUF4352" evidence="4">
    <location>
        <begin position="107"/>
        <end position="215"/>
    </location>
</feature>
<feature type="chain" id="PRO_5020739215" evidence="3">
    <location>
        <begin position="27"/>
        <end position="227"/>
    </location>
</feature>
<dbReference type="RefSeq" id="WP_133579102.1">
    <property type="nucleotide sequence ID" value="NZ_SNYJ01000002.1"/>
</dbReference>
<dbReference type="InterPro" id="IPR029051">
    <property type="entry name" value="DUF4352"/>
</dbReference>
<evidence type="ECO:0000256" key="1">
    <source>
        <dbReference type="ARBA" id="ARBA00022729"/>
    </source>
</evidence>
<sequence length="227" mass="24721">MTIVKQINWKTIMAGTALSAMLVLSACSGGGEETTEEELSTDPGTTEDASTEVDETAEGNDGDEESTDDGDVSENSTDEDETGLSARGEGVTELSLGETGELETTLGTYNASVTNVEFVETIDDKEPDEGGRFLIADVTFENTSEQPLDSYEISRAWIINMDDESNFESRDYYTELDNFEGEIPPGETMQGQLAFLTTEGGENYQIQIGLEVYSNELLWNFTTAEAE</sequence>